<dbReference type="InterPro" id="IPR018247">
    <property type="entry name" value="EF_Hand_1_Ca_BS"/>
</dbReference>
<keyword evidence="4" id="KW-0677">Repeat</keyword>
<proteinExistence type="predicted"/>
<dbReference type="GO" id="GO:0005737">
    <property type="term" value="C:cytoplasm"/>
    <property type="evidence" value="ECO:0007669"/>
    <property type="project" value="UniProtKB-SubCell"/>
</dbReference>
<organism evidence="7 8">
    <name type="scientific">Polysphondylium violaceum</name>
    <dbReference type="NCBI Taxonomy" id="133409"/>
    <lineage>
        <taxon>Eukaryota</taxon>
        <taxon>Amoebozoa</taxon>
        <taxon>Evosea</taxon>
        <taxon>Eumycetozoa</taxon>
        <taxon>Dictyostelia</taxon>
        <taxon>Dictyosteliales</taxon>
        <taxon>Dictyosteliaceae</taxon>
        <taxon>Polysphondylium</taxon>
    </lineage>
</organism>
<evidence type="ECO:0000313" key="7">
    <source>
        <dbReference type="EMBL" id="KAF2076770.1"/>
    </source>
</evidence>
<dbReference type="PROSITE" id="PS00018">
    <property type="entry name" value="EF_HAND_1"/>
    <property type="match status" value="1"/>
</dbReference>
<dbReference type="InterPro" id="IPR011992">
    <property type="entry name" value="EF-hand-dom_pair"/>
</dbReference>
<keyword evidence="8" id="KW-1185">Reference proteome</keyword>
<dbReference type="Gene3D" id="1.10.238.10">
    <property type="entry name" value="EF-hand"/>
    <property type="match status" value="1"/>
</dbReference>
<evidence type="ECO:0000256" key="3">
    <source>
        <dbReference type="ARBA" id="ARBA00022723"/>
    </source>
</evidence>
<gene>
    <name evidence="7" type="ORF">CYY_001959</name>
</gene>
<protein>
    <recommendedName>
        <fullName evidence="6">EF-hand domain-containing protein</fullName>
    </recommendedName>
</protein>
<dbReference type="InterPro" id="IPR051426">
    <property type="entry name" value="Peflin/Sorcin_CaBP"/>
</dbReference>
<dbReference type="Proteomes" id="UP000695562">
    <property type="component" value="Unassembled WGS sequence"/>
</dbReference>
<evidence type="ECO:0000256" key="2">
    <source>
        <dbReference type="ARBA" id="ARBA00022490"/>
    </source>
</evidence>
<reference evidence="7" key="1">
    <citation type="submission" date="2020-01" db="EMBL/GenBank/DDBJ databases">
        <title>Development of genomics and gene disruption for Polysphondylium violaceum indicates a role for the polyketide synthase stlB in stalk morphogenesis.</title>
        <authorList>
            <person name="Narita B."/>
            <person name="Kawabe Y."/>
            <person name="Kin K."/>
            <person name="Saito T."/>
            <person name="Gibbs R."/>
            <person name="Kuspa A."/>
            <person name="Muzny D."/>
            <person name="Queller D."/>
            <person name="Richards S."/>
            <person name="Strassman J."/>
            <person name="Sucgang R."/>
            <person name="Worley K."/>
            <person name="Schaap P."/>
        </authorList>
    </citation>
    <scope>NUCLEOTIDE SEQUENCE</scope>
    <source>
        <strain evidence="7">QSvi11</strain>
    </source>
</reference>
<evidence type="ECO:0000256" key="5">
    <source>
        <dbReference type="ARBA" id="ARBA00022837"/>
    </source>
</evidence>
<dbReference type="InterPro" id="IPR002048">
    <property type="entry name" value="EF_hand_dom"/>
</dbReference>
<keyword evidence="3" id="KW-0479">Metal-binding</keyword>
<dbReference type="EMBL" id="AJWJ01000050">
    <property type="protein sequence ID" value="KAF2076770.1"/>
    <property type="molecule type" value="Genomic_DNA"/>
</dbReference>
<dbReference type="PANTHER" id="PTHR46212">
    <property type="entry name" value="PEFLIN"/>
    <property type="match status" value="1"/>
</dbReference>
<comment type="caution">
    <text evidence="7">The sequence shown here is derived from an EMBL/GenBank/DDBJ whole genome shotgun (WGS) entry which is preliminary data.</text>
</comment>
<dbReference type="PROSITE" id="PS50222">
    <property type="entry name" value="EF_HAND_2"/>
    <property type="match status" value="1"/>
</dbReference>
<evidence type="ECO:0000259" key="6">
    <source>
        <dbReference type="PROSITE" id="PS50222"/>
    </source>
</evidence>
<evidence type="ECO:0000256" key="4">
    <source>
        <dbReference type="ARBA" id="ARBA00022737"/>
    </source>
</evidence>
<dbReference type="PANTHER" id="PTHR46212:SF3">
    <property type="entry name" value="GH27120P"/>
    <property type="match status" value="1"/>
</dbReference>
<dbReference type="GO" id="GO:0005509">
    <property type="term" value="F:calcium ion binding"/>
    <property type="evidence" value="ECO:0007669"/>
    <property type="project" value="InterPro"/>
</dbReference>
<comment type="subcellular location">
    <subcellularLocation>
        <location evidence="1">Cytoplasm</location>
    </subcellularLocation>
</comment>
<evidence type="ECO:0000313" key="8">
    <source>
        <dbReference type="Proteomes" id="UP000695562"/>
    </source>
</evidence>
<keyword evidence="5" id="KW-0106">Calcium</keyword>
<dbReference type="OrthoDB" id="186625at2759"/>
<dbReference type="SUPFAM" id="SSF47473">
    <property type="entry name" value="EF-hand"/>
    <property type="match status" value="1"/>
</dbReference>
<dbReference type="GO" id="GO:0048306">
    <property type="term" value="F:calcium-dependent protein binding"/>
    <property type="evidence" value="ECO:0007669"/>
    <property type="project" value="UniProtKB-ARBA"/>
</dbReference>
<dbReference type="AlphaFoldDB" id="A0A8J4V172"/>
<evidence type="ECO:0000256" key="1">
    <source>
        <dbReference type="ARBA" id="ARBA00004496"/>
    </source>
</evidence>
<name>A0A8J4V172_9MYCE</name>
<sequence>MYTSAYAYRQPMAAVGFALAPPSAFQSCWYYSLYTQIAQQQLYEYQAWFMSMDRDRSGTLTSLELQSLVIGGFPLGLETATKLIKVFDHNRNGQIDFYEYAALHQFVNNLYRCFVVNDRNLSGTIDAYEIHNSLTSAGFVLPFHTVNLFFLKISPLGTGIIFTQYLGLCASIALARSLFEWNDPMRTGVIHIGLGQLYDMFALV</sequence>
<keyword evidence="2" id="KW-0963">Cytoplasm</keyword>
<accession>A0A8J4V172</accession>
<feature type="domain" description="EF-hand" evidence="6">
    <location>
        <begin position="75"/>
        <end position="110"/>
    </location>
</feature>
<dbReference type="Pfam" id="PF13499">
    <property type="entry name" value="EF-hand_7"/>
    <property type="match status" value="1"/>
</dbReference>